<evidence type="ECO:0000256" key="2">
    <source>
        <dbReference type="ARBA" id="ARBA00001911"/>
    </source>
</evidence>
<keyword evidence="14" id="KW-1185">Reference proteome</keyword>
<comment type="similarity">
    <text evidence="4 11">Belongs to the NAD(P)-dependent epimerase/dehydratase family.</text>
</comment>
<dbReference type="EC" id="5.1.3.2" evidence="5 11"/>
<evidence type="ECO:0000256" key="5">
    <source>
        <dbReference type="ARBA" id="ARBA00013189"/>
    </source>
</evidence>
<dbReference type="PANTHER" id="PTHR43725:SF53">
    <property type="entry name" value="UDP-ARABINOSE 4-EPIMERASE 1"/>
    <property type="match status" value="1"/>
</dbReference>
<evidence type="ECO:0000259" key="12">
    <source>
        <dbReference type="Pfam" id="PF01370"/>
    </source>
</evidence>
<name>A0AA45KGQ7_9LACT</name>
<dbReference type="Gene3D" id="3.40.50.720">
    <property type="entry name" value="NAD(P)-binding Rossmann-like Domain"/>
    <property type="match status" value="1"/>
</dbReference>
<dbReference type="EMBL" id="CP070872">
    <property type="protein sequence ID" value="QSE77050.1"/>
    <property type="molecule type" value="Genomic_DNA"/>
</dbReference>
<evidence type="ECO:0000313" key="13">
    <source>
        <dbReference type="EMBL" id="QSE77050.1"/>
    </source>
</evidence>
<evidence type="ECO:0000256" key="4">
    <source>
        <dbReference type="ARBA" id="ARBA00007637"/>
    </source>
</evidence>
<keyword evidence="9 11" id="KW-0413">Isomerase</keyword>
<dbReference type="InterPro" id="IPR036291">
    <property type="entry name" value="NAD(P)-bd_dom_sf"/>
</dbReference>
<proteinExistence type="inferred from homology"/>
<feature type="domain" description="NAD-dependent epimerase/dehydratase" evidence="12">
    <location>
        <begin position="3"/>
        <end position="249"/>
    </location>
</feature>
<comment type="subunit">
    <text evidence="11">Homodimer.</text>
</comment>
<dbReference type="Gene3D" id="3.90.25.10">
    <property type="entry name" value="UDP-galactose 4-epimerase, domain 1"/>
    <property type="match status" value="1"/>
</dbReference>
<accession>A0AA45KGQ7</accession>
<organism evidence="13 14">
    <name type="scientific">Lactococcus taiwanensis</name>
    <dbReference type="NCBI Taxonomy" id="1151742"/>
    <lineage>
        <taxon>Bacteria</taxon>
        <taxon>Bacillati</taxon>
        <taxon>Bacillota</taxon>
        <taxon>Bacilli</taxon>
        <taxon>Lactobacillales</taxon>
        <taxon>Streptococcaceae</taxon>
        <taxon>Lactococcus</taxon>
    </lineage>
</organism>
<keyword evidence="8" id="KW-0299">Galactose metabolism</keyword>
<dbReference type="GO" id="GO:0033499">
    <property type="term" value="P:galactose catabolic process via UDP-galactose, Leloir pathway"/>
    <property type="evidence" value="ECO:0007669"/>
    <property type="project" value="TreeGrafter"/>
</dbReference>
<dbReference type="KEGG" id="lti:JW886_01955"/>
<dbReference type="SUPFAM" id="SSF51735">
    <property type="entry name" value="NAD(P)-binding Rossmann-fold domains"/>
    <property type="match status" value="1"/>
</dbReference>
<dbReference type="AlphaFoldDB" id="A0AA45KGQ7"/>
<protein>
    <recommendedName>
        <fullName evidence="6 11">UDP-glucose 4-epimerase</fullName>
        <ecNumber evidence="5 11">5.1.3.2</ecNumber>
    </recommendedName>
</protein>
<keyword evidence="10 11" id="KW-0119">Carbohydrate metabolism</keyword>
<dbReference type="RefSeq" id="WP_075525230.1">
    <property type="nucleotide sequence ID" value="NZ_CP070872.1"/>
</dbReference>
<gene>
    <name evidence="13" type="primary">galE</name>
    <name evidence="13" type="ORF">JW886_01955</name>
</gene>
<reference evidence="13 14" key="1">
    <citation type="submission" date="2021-02" db="EMBL/GenBank/DDBJ databases">
        <title>Complete genome sequence of Lactococcus lactis strain K_LL004.</title>
        <authorList>
            <person name="Kim H.B."/>
        </authorList>
    </citation>
    <scope>NUCLEOTIDE SEQUENCE [LARGE SCALE GENOMIC DNA]</scope>
    <source>
        <strain evidence="13 14">K_LL004</strain>
    </source>
</reference>
<evidence type="ECO:0000256" key="10">
    <source>
        <dbReference type="ARBA" id="ARBA00023277"/>
    </source>
</evidence>
<evidence type="ECO:0000256" key="8">
    <source>
        <dbReference type="ARBA" id="ARBA00023144"/>
    </source>
</evidence>
<evidence type="ECO:0000256" key="1">
    <source>
        <dbReference type="ARBA" id="ARBA00000083"/>
    </source>
</evidence>
<dbReference type="Proteomes" id="UP000663608">
    <property type="component" value="Chromosome"/>
</dbReference>
<evidence type="ECO:0000256" key="3">
    <source>
        <dbReference type="ARBA" id="ARBA00004947"/>
    </source>
</evidence>
<comment type="cofactor">
    <cofactor evidence="2 11">
        <name>NAD(+)</name>
        <dbReference type="ChEBI" id="CHEBI:57540"/>
    </cofactor>
</comment>
<dbReference type="InterPro" id="IPR001509">
    <property type="entry name" value="Epimerase_deHydtase"/>
</dbReference>
<dbReference type="InterPro" id="IPR005886">
    <property type="entry name" value="UDP_G4E"/>
</dbReference>
<evidence type="ECO:0000256" key="6">
    <source>
        <dbReference type="ARBA" id="ARBA00018569"/>
    </source>
</evidence>
<dbReference type="CDD" id="cd05247">
    <property type="entry name" value="UDP_G4E_1_SDR_e"/>
    <property type="match status" value="1"/>
</dbReference>
<dbReference type="GO" id="GO:0003978">
    <property type="term" value="F:UDP-glucose 4-epimerase activity"/>
    <property type="evidence" value="ECO:0007669"/>
    <property type="project" value="UniProtKB-UniRule"/>
</dbReference>
<evidence type="ECO:0000256" key="11">
    <source>
        <dbReference type="RuleBase" id="RU366046"/>
    </source>
</evidence>
<comment type="catalytic activity">
    <reaction evidence="1 11">
        <text>UDP-alpha-D-glucose = UDP-alpha-D-galactose</text>
        <dbReference type="Rhea" id="RHEA:22168"/>
        <dbReference type="ChEBI" id="CHEBI:58885"/>
        <dbReference type="ChEBI" id="CHEBI:66914"/>
        <dbReference type="EC" id="5.1.3.2"/>
    </reaction>
</comment>
<evidence type="ECO:0000313" key="14">
    <source>
        <dbReference type="Proteomes" id="UP000663608"/>
    </source>
</evidence>
<dbReference type="PANTHER" id="PTHR43725">
    <property type="entry name" value="UDP-GLUCOSE 4-EPIMERASE"/>
    <property type="match status" value="1"/>
</dbReference>
<keyword evidence="7 11" id="KW-0520">NAD</keyword>
<sequence length="326" mass="35930">MSILVLGGAGYIGANAVDALIEKNYKVVVLDNLSTGFQQAVHAQARFYKGDIRDKALLQQIFREEQVEAVLHFAALSLGRESVEQPMKYFSNNVYGTQVLLEVMAEFEVRHIVFSSSATVYGNSAIGRVDELTATAPLNPYGQSKVMMETMMHWADQAGQLSFVALRYFNVAGAKKDGTLGEVRPRLIPIALRVAQGRQDKMTILGDDYHTADGTCIRDYIHVSDLVAAHLLALEYLIQGGQSEIFNLGSAQGYSNLEVIKAVRKITGAEVLVTIKPRVPGDADSLVASSQKISSILGWQAKQSNIEEIIADAWKFQQFYPEGYQY</sequence>
<evidence type="ECO:0000256" key="9">
    <source>
        <dbReference type="ARBA" id="ARBA00023235"/>
    </source>
</evidence>
<comment type="pathway">
    <text evidence="3 11">Carbohydrate metabolism; galactose metabolism.</text>
</comment>
<evidence type="ECO:0000256" key="7">
    <source>
        <dbReference type="ARBA" id="ARBA00023027"/>
    </source>
</evidence>
<dbReference type="Pfam" id="PF01370">
    <property type="entry name" value="Epimerase"/>
    <property type="match status" value="1"/>
</dbReference>
<dbReference type="NCBIfam" id="TIGR01179">
    <property type="entry name" value="galE"/>
    <property type="match status" value="1"/>
</dbReference>